<dbReference type="Proteomes" id="UP000001549">
    <property type="component" value="Chromosome"/>
</dbReference>
<accession>F8B219</accession>
<dbReference type="EMBL" id="CP002801">
    <property type="protein sequence ID" value="AEH08888.1"/>
    <property type="molecule type" value="Genomic_DNA"/>
</dbReference>
<dbReference type="InterPro" id="IPR036465">
    <property type="entry name" value="vWFA_dom_sf"/>
</dbReference>
<organism evidence="2 3">
    <name type="scientific">Candidatus Protofrankia datiscae</name>
    <dbReference type="NCBI Taxonomy" id="2716812"/>
    <lineage>
        <taxon>Bacteria</taxon>
        <taxon>Bacillati</taxon>
        <taxon>Actinomycetota</taxon>
        <taxon>Actinomycetes</taxon>
        <taxon>Frankiales</taxon>
        <taxon>Frankiaceae</taxon>
        <taxon>Protofrankia</taxon>
    </lineage>
</organism>
<dbReference type="SUPFAM" id="SSF53300">
    <property type="entry name" value="vWA-like"/>
    <property type="match status" value="1"/>
</dbReference>
<dbReference type="STRING" id="656024.FsymDg_1419"/>
<reference evidence="2 3" key="1">
    <citation type="submission" date="2011-05" db="EMBL/GenBank/DDBJ databases">
        <title>Complete sequence of chromosome of Frankia symbiont of Datisca glomerata.</title>
        <authorList>
            <consortium name="US DOE Joint Genome Institute"/>
            <person name="Lucas S."/>
            <person name="Han J."/>
            <person name="Lapidus A."/>
            <person name="Cheng J.-F."/>
            <person name="Goodwin L."/>
            <person name="Pitluck S."/>
            <person name="Peters L."/>
            <person name="Mikhailova N."/>
            <person name="Chertkov O."/>
            <person name="Teshima H."/>
            <person name="Han C."/>
            <person name="Tapia R."/>
            <person name="Land M."/>
            <person name="Hauser L."/>
            <person name="Kyrpides N."/>
            <person name="Ivanova N."/>
            <person name="Pagani I."/>
            <person name="Berry A."/>
            <person name="Pawlowski K."/>
            <person name="Persson T."/>
            <person name="Vanden Heuvel B."/>
            <person name="Benson D."/>
            <person name="Woyke T."/>
        </authorList>
    </citation>
    <scope>NUCLEOTIDE SEQUENCE [LARGE SCALE GENOMIC DNA]</scope>
    <source>
        <strain evidence="3">4085684</strain>
    </source>
</reference>
<dbReference type="InterPro" id="IPR002035">
    <property type="entry name" value="VWF_A"/>
</dbReference>
<dbReference type="Pfam" id="PF13519">
    <property type="entry name" value="VWA_2"/>
    <property type="match status" value="1"/>
</dbReference>
<dbReference type="RefSeq" id="WP_013872855.1">
    <property type="nucleotide sequence ID" value="NC_015656.1"/>
</dbReference>
<proteinExistence type="predicted"/>
<evidence type="ECO:0000313" key="2">
    <source>
        <dbReference type="EMBL" id="AEH08888.1"/>
    </source>
</evidence>
<keyword evidence="3" id="KW-1185">Reference proteome</keyword>
<evidence type="ECO:0000259" key="1">
    <source>
        <dbReference type="Pfam" id="PF13519"/>
    </source>
</evidence>
<protein>
    <submittedName>
        <fullName evidence="2">von Willebrand factor type A</fullName>
    </submittedName>
</protein>
<evidence type="ECO:0000313" key="3">
    <source>
        <dbReference type="Proteomes" id="UP000001549"/>
    </source>
</evidence>
<sequence length="241" mass="26313">MQRSDTHPRTTLIPFYLVVDVSQSMDGPRLDTANLILQRIGEALARDSVAAARVRVGMIDFAGGSRTVLPLCDLLTTTTFPQLACRDDGTRYAPALNLLRATVDRDRRQLAADGFTVGRPGVFFLSDGEPFDDPPGAWEEAFATLLRECPTTPHVIPCAVADSNPEIMRALAHPAPTTPLFIQSRLASPESAIRNLTEIIVRSVVASGHQEMVVIDETDVHALDTVIGDPPESWIDPDVRY</sequence>
<dbReference type="AlphaFoldDB" id="F8B219"/>
<feature type="domain" description="VWFA" evidence="1">
    <location>
        <begin position="16"/>
        <end position="129"/>
    </location>
</feature>
<dbReference type="eggNOG" id="COG4245">
    <property type="taxonomic scope" value="Bacteria"/>
</dbReference>
<dbReference type="KEGG" id="fsy:FsymDg_1419"/>
<dbReference type="Gene3D" id="3.40.50.410">
    <property type="entry name" value="von Willebrand factor, type A domain"/>
    <property type="match status" value="1"/>
</dbReference>
<dbReference type="HOGENOM" id="CLU_106579_0_0_11"/>
<name>F8B219_9ACTN</name>
<gene>
    <name evidence="2" type="ordered locus">FsymDg_1419</name>
</gene>